<reference evidence="1 2" key="1">
    <citation type="submission" date="2015-12" db="EMBL/GenBank/DDBJ databases">
        <title>Draft genome of the nematode, Onchocerca flexuosa.</title>
        <authorList>
            <person name="Mitreva M."/>
        </authorList>
    </citation>
    <scope>NUCLEOTIDE SEQUENCE [LARGE SCALE GENOMIC DNA]</scope>
    <source>
        <strain evidence="1">Red Deer</strain>
    </source>
</reference>
<dbReference type="Proteomes" id="UP000242913">
    <property type="component" value="Unassembled WGS sequence"/>
</dbReference>
<protein>
    <submittedName>
        <fullName evidence="1">Uncharacterized protein</fullName>
    </submittedName>
</protein>
<gene>
    <name evidence="1" type="ORF">X798_01039</name>
</gene>
<evidence type="ECO:0000313" key="1">
    <source>
        <dbReference type="EMBL" id="OZC11858.1"/>
    </source>
</evidence>
<name>A0A238C4M3_9BILA</name>
<organism evidence="1 2">
    <name type="scientific">Onchocerca flexuosa</name>
    <dbReference type="NCBI Taxonomy" id="387005"/>
    <lineage>
        <taxon>Eukaryota</taxon>
        <taxon>Metazoa</taxon>
        <taxon>Ecdysozoa</taxon>
        <taxon>Nematoda</taxon>
        <taxon>Chromadorea</taxon>
        <taxon>Rhabditida</taxon>
        <taxon>Spirurina</taxon>
        <taxon>Spiruromorpha</taxon>
        <taxon>Filarioidea</taxon>
        <taxon>Onchocercidae</taxon>
        <taxon>Onchocerca</taxon>
    </lineage>
</organism>
<accession>A0A238C4M3</accession>
<keyword evidence="2" id="KW-1185">Reference proteome</keyword>
<dbReference type="AlphaFoldDB" id="A0A238C4M3"/>
<sequence length="119" mass="13688">MEIEMEPDYNKTCAAVTCSHTSPKCLNDIFFQENITVETSCCCKKDLCNDQNIFGRTDKIRKEKDVLETMSNKKMVDPDPKGSDSSLTYSIGLKFALSFHVIINHQHTCERVYWELQNV</sequence>
<evidence type="ECO:0000313" key="2">
    <source>
        <dbReference type="Proteomes" id="UP000242913"/>
    </source>
</evidence>
<proteinExistence type="predicted"/>
<dbReference type="EMBL" id="KZ269979">
    <property type="protein sequence ID" value="OZC11858.1"/>
    <property type="molecule type" value="Genomic_DNA"/>
</dbReference>